<gene>
    <name evidence="1" type="ORF">DHETER_LOCUS3793</name>
</gene>
<organism evidence="1 2">
    <name type="scientific">Dentiscutata heterogama</name>
    <dbReference type="NCBI Taxonomy" id="1316150"/>
    <lineage>
        <taxon>Eukaryota</taxon>
        <taxon>Fungi</taxon>
        <taxon>Fungi incertae sedis</taxon>
        <taxon>Mucoromycota</taxon>
        <taxon>Glomeromycotina</taxon>
        <taxon>Glomeromycetes</taxon>
        <taxon>Diversisporales</taxon>
        <taxon>Gigasporaceae</taxon>
        <taxon>Dentiscutata</taxon>
    </lineage>
</organism>
<evidence type="ECO:0000313" key="2">
    <source>
        <dbReference type="Proteomes" id="UP000789702"/>
    </source>
</evidence>
<protein>
    <submittedName>
        <fullName evidence="1">13423_t:CDS:1</fullName>
    </submittedName>
</protein>
<comment type="caution">
    <text evidence="1">The sequence shown here is derived from an EMBL/GenBank/DDBJ whole genome shotgun (WGS) entry which is preliminary data.</text>
</comment>
<feature type="non-terminal residue" evidence="1">
    <location>
        <position position="1"/>
    </location>
</feature>
<name>A0ACA9LAV5_9GLOM</name>
<reference evidence="1" key="1">
    <citation type="submission" date="2021-06" db="EMBL/GenBank/DDBJ databases">
        <authorList>
            <person name="Kallberg Y."/>
            <person name="Tangrot J."/>
            <person name="Rosling A."/>
        </authorList>
    </citation>
    <scope>NUCLEOTIDE SEQUENCE</scope>
    <source>
        <strain evidence="1">IL203A</strain>
    </source>
</reference>
<evidence type="ECO:0000313" key="1">
    <source>
        <dbReference type="EMBL" id="CAG8518369.1"/>
    </source>
</evidence>
<keyword evidence="2" id="KW-1185">Reference proteome</keyword>
<sequence>SIQSYIHRIGRTGRAVNVMKDSGCEVPNWMLELKNPSKESKQQLRKKPIKRKTIDTRSDYDKKKIKPSIKRKNKKNKTSTNNQESH</sequence>
<accession>A0ACA9LAV5</accession>
<dbReference type="Proteomes" id="UP000789702">
    <property type="component" value="Unassembled WGS sequence"/>
</dbReference>
<proteinExistence type="predicted"/>
<dbReference type="EMBL" id="CAJVPU010003460">
    <property type="protein sequence ID" value="CAG8518369.1"/>
    <property type="molecule type" value="Genomic_DNA"/>
</dbReference>